<keyword evidence="14" id="KW-1185">Reference proteome</keyword>
<keyword evidence="8 10" id="KW-0408">Iron</keyword>
<dbReference type="AlphaFoldDB" id="A0A9R1WH84"/>
<dbReference type="InterPro" id="IPR010255">
    <property type="entry name" value="Haem_peroxidase_sf"/>
</dbReference>
<dbReference type="GO" id="GO:0004601">
    <property type="term" value="F:peroxidase activity"/>
    <property type="evidence" value="ECO:0000318"/>
    <property type="project" value="GO_Central"/>
</dbReference>
<dbReference type="GO" id="GO:0006950">
    <property type="term" value="P:response to stress"/>
    <property type="evidence" value="ECO:0000318"/>
    <property type="project" value="GO_Central"/>
</dbReference>
<sequence length="194" mass="21814">MTGRLRHVVLGIINKLVSSPTTEEQKFYLLNIVIQSYGYDAVAVLLFLVLSKYDFSIYCLKCFEHLDIIKAELENACPGVVSCVDLLVVAAYESVILAGGPFYLAHTGRKDSNRSFSQLSYELPSPLYDLSTNIARFATGVFTDKETVTLLGAHSTGMIHCKFFEKRLYNFDHYATTDPITINMTIIITFFIKN</sequence>
<comment type="cofactor">
    <cofactor evidence="2">
        <name>Ca(2+)</name>
        <dbReference type="ChEBI" id="CHEBI:29108"/>
    </cofactor>
</comment>
<feature type="binding site" description="axial binding residue" evidence="10">
    <location>
        <position position="154"/>
    </location>
    <ligand>
        <name>heme b</name>
        <dbReference type="ChEBI" id="CHEBI:60344"/>
    </ligand>
    <ligandPart>
        <name>Fe</name>
        <dbReference type="ChEBI" id="CHEBI:18248"/>
    </ligandPart>
</feature>
<keyword evidence="7" id="KW-0560">Oxidoreductase</keyword>
<dbReference type="Pfam" id="PF00141">
    <property type="entry name" value="peroxidase"/>
    <property type="match status" value="1"/>
</dbReference>
<dbReference type="Proteomes" id="UP000235145">
    <property type="component" value="Unassembled WGS sequence"/>
</dbReference>
<evidence type="ECO:0000256" key="4">
    <source>
        <dbReference type="ARBA" id="ARBA00022559"/>
    </source>
</evidence>
<feature type="domain" description="Plant heme peroxidase family profile" evidence="12">
    <location>
        <begin position="60"/>
        <end position="194"/>
    </location>
</feature>
<evidence type="ECO:0000256" key="1">
    <source>
        <dbReference type="ARBA" id="ARBA00000189"/>
    </source>
</evidence>
<comment type="cofactor">
    <cofactor evidence="10">
        <name>heme b</name>
        <dbReference type="ChEBI" id="CHEBI:60344"/>
    </cofactor>
    <text evidence="10">Binds 1 heme b (iron(II)-protoporphyrin IX) group per subunit.</text>
</comment>
<reference evidence="13 14" key="1">
    <citation type="journal article" date="2017" name="Nat. Commun.">
        <title>Genome assembly with in vitro proximity ligation data and whole-genome triplication in lettuce.</title>
        <authorList>
            <person name="Reyes-Chin-Wo S."/>
            <person name="Wang Z."/>
            <person name="Yang X."/>
            <person name="Kozik A."/>
            <person name="Arikit S."/>
            <person name="Song C."/>
            <person name="Xia L."/>
            <person name="Froenicke L."/>
            <person name="Lavelle D.O."/>
            <person name="Truco M.J."/>
            <person name="Xia R."/>
            <person name="Zhu S."/>
            <person name="Xu C."/>
            <person name="Xu H."/>
            <person name="Xu X."/>
            <person name="Cox K."/>
            <person name="Korf I."/>
            <person name="Meyers B.C."/>
            <person name="Michelmore R.W."/>
        </authorList>
    </citation>
    <scope>NUCLEOTIDE SEQUENCE [LARGE SCALE GENOMIC DNA]</scope>
    <source>
        <strain evidence="14">cv. Salinas</strain>
        <tissue evidence="13">Seedlings</tissue>
    </source>
</reference>
<evidence type="ECO:0000256" key="8">
    <source>
        <dbReference type="ARBA" id="ARBA00023004"/>
    </source>
</evidence>
<comment type="caution">
    <text evidence="13">The sequence shown here is derived from an EMBL/GenBank/DDBJ whole genome shotgun (WGS) entry which is preliminary data.</text>
</comment>
<evidence type="ECO:0000256" key="2">
    <source>
        <dbReference type="ARBA" id="ARBA00001913"/>
    </source>
</evidence>
<evidence type="ECO:0000256" key="5">
    <source>
        <dbReference type="ARBA" id="ARBA00022617"/>
    </source>
</evidence>
<proteinExistence type="inferred from homology"/>
<comment type="similarity">
    <text evidence="11">Belongs to the peroxidase family.</text>
</comment>
<dbReference type="PROSITE" id="PS50873">
    <property type="entry name" value="PEROXIDASE_4"/>
    <property type="match status" value="1"/>
</dbReference>
<protein>
    <recommendedName>
        <fullName evidence="3">peroxidase</fullName>
        <ecNumber evidence="3">1.11.1.7</ecNumber>
    </recommendedName>
</protein>
<dbReference type="PRINTS" id="PR00458">
    <property type="entry name" value="PEROXIDASE"/>
</dbReference>
<dbReference type="GO" id="GO:0009505">
    <property type="term" value="C:plant-type cell wall"/>
    <property type="evidence" value="ECO:0000318"/>
    <property type="project" value="GO_Central"/>
</dbReference>
<dbReference type="Gene3D" id="1.10.520.10">
    <property type="match status" value="1"/>
</dbReference>
<name>A0A9R1WH84_LACSA</name>
<dbReference type="GO" id="GO:0046872">
    <property type="term" value="F:metal ion binding"/>
    <property type="evidence" value="ECO:0007669"/>
    <property type="project" value="UniProtKB-KW"/>
</dbReference>
<evidence type="ECO:0000256" key="9">
    <source>
        <dbReference type="PIRSR" id="PIRSR600823-2"/>
    </source>
</evidence>
<evidence type="ECO:0000256" key="6">
    <source>
        <dbReference type="ARBA" id="ARBA00022723"/>
    </source>
</evidence>
<evidence type="ECO:0000256" key="3">
    <source>
        <dbReference type="ARBA" id="ARBA00012313"/>
    </source>
</evidence>
<evidence type="ECO:0000256" key="10">
    <source>
        <dbReference type="PIRSR" id="PIRSR600823-3"/>
    </source>
</evidence>
<evidence type="ECO:0000259" key="12">
    <source>
        <dbReference type="PROSITE" id="PS50873"/>
    </source>
</evidence>
<dbReference type="GO" id="GO:0020037">
    <property type="term" value="F:heme binding"/>
    <property type="evidence" value="ECO:0007669"/>
    <property type="project" value="InterPro"/>
</dbReference>
<gene>
    <name evidence="13" type="ORF">LSAT_V11C100041970</name>
</gene>
<dbReference type="InterPro" id="IPR002016">
    <property type="entry name" value="Haem_peroxidase"/>
</dbReference>
<keyword evidence="6 10" id="KW-0479">Metal-binding</keyword>
<dbReference type="PANTHER" id="PTHR31235">
    <property type="entry name" value="PEROXIDASE 25-RELATED"/>
    <property type="match status" value="1"/>
</dbReference>
<organism evidence="13 14">
    <name type="scientific">Lactuca sativa</name>
    <name type="common">Garden lettuce</name>
    <dbReference type="NCBI Taxonomy" id="4236"/>
    <lineage>
        <taxon>Eukaryota</taxon>
        <taxon>Viridiplantae</taxon>
        <taxon>Streptophyta</taxon>
        <taxon>Embryophyta</taxon>
        <taxon>Tracheophyta</taxon>
        <taxon>Spermatophyta</taxon>
        <taxon>Magnoliopsida</taxon>
        <taxon>eudicotyledons</taxon>
        <taxon>Gunneridae</taxon>
        <taxon>Pentapetalae</taxon>
        <taxon>asterids</taxon>
        <taxon>campanulids</taxon>
        <taxon>Asterales</taxon>
        <taxon>Asteraceae</taxon>
        <taxon>Cichorioideae</taxon>
        <taxon>Cichorieae</taxon>
        <taxon>Lactucinae</taxon>
        <taxon>Lactuca</taxon>
    </lineage>
</organism>
<dbReference type="EC" id="1.11.1.7" evidence="3"/>
<dbReference type="SUPFAM" id="SSF48113">
    <property type="entry name" value="Heme-dependent peroxidases"/>
    <property type="match status" value="1"/>
</dbReference>
<evidence type="ECO:0000313" key="14">
    <source>
        <dbReference type="Proteomes" id="UP000235145"/>
    </source>
</evidence>
<evidence type="ECO:0000313" key="13">
    <source>
        <dbReference type="EMBL" id="KAJ0225361.1"/>
    </source>
</evidence>
<keyword evidence="5" id="KW-0349">Heme</keyword>
<accession>A0A9R1WH84</accession>
<dbReference type="EMBL" id="NBSK02000001">
    <property type="protein sequence ID" value="KAJ0225361.1"/>
    <property type="molecule type" value="Genomic_DNA"/>
</dbReference>
<dbReference type="GO" id="GO:0140825">
    <property type="term" value="F:lactoperoxidase activity"/>
    <property type="evidence" value="ECO:0007669"/>
    <property type="project" value="UniProtKB-EC"/>
</dbReference>
<dbReference type="GO" id="GO:0006979">
    <property type="term" value="P:response to oxidative stress"/>
    <property type="evidence" value="ECO:0007669"/>
    <property type="project" value="InterPro"/>
</dbReference>
<dbReference type="PRINTS" id="PR00461">
    <property type="entry name" value="PLPEROXIDASE"/>
</dbReference>
<evidence type="ECO:0000256" key="7">
    <source>
        <dbReference type="ARBA" id="ARBA00023002"/>
    </source>
</evidence>
<dbReference type="Gene3D" id="1.10.420.10">
    <property type="entry name" value="Peroxidase, domain 2"/>
    <property type="match status" value="1"/>
</dbReference>
<dbReference type="InterPro" id="IPR000823">
    <property type="entry name" value="Peroxidase_pln"/>
</dbReference>
<comment type="catalytic activity">
    <reaction evidence="1">
        <text>2 a phenolic donor + H2O2 = 2 a phenolic radical donor + 2 H2O</text>
        <dbReference type="Rhea" id="RHEA:56136"/>
        <dbReference type="ChEBI" id="CHEBI:15377"/>
        <dbReference type="ChEBI" id="CHEBI:16240"/>
        <dbReference type="ChEBI" id="CHEBI:139520"/>
        <dbReference type="ChEBI" id="CHEBI:139521"/>
        <dbReference type="EC" id="1.11.1.7"/>
    </reaction>
</comment>
<keyword evidence="4" id="KW-0575">Peroxidase</keyword>
<feature type="binding site" evidence="9">
    <location>
        <position position="124"/>
    </location>
    <ligand>
        <name>substrate</name>
    </ligand>
</feature>
<evidence type="ECO:0000256" key="11">
    <source>
        <dbReference type="RuleBase" id="RU004241"/>
    </source>
</evidence>